<feature type="transmembrane region" description="Helical" evidence="7">
    <location>
        <begin position="44"/>
        <end position="65"/>
    </location>
</feature>
<reference evidence="9 10" key="1">
    <citation type="submission" date="2009-06" db="EMBL/GenBank/DDBJ databases">
        <title>Complete sequence of Thermotogales bacterium TBF 19.5.1.</title>
        <authorList>
            <consortium name="US DOE Joint Genome Institute"/>
            <person name="Lucas S."/>
            <person name="Copeland A."/>
            <person name="Lapidus A."/>
            <person name="Glavina del Rio T."/>
            <person name="Tice H."/>
            <person name="Bruce D."/>
            <person name="Goodwin L."/>
            <person name="Pitluck S."/>
            <person name="Chertkov O."/>
            <person name="Brettin T."/>
            <person name="Detter J.C."/>
            <person name="Han C."/>
            <person name="Schmutz J."/>
            <person name="Larimer F."/>
            <person name="Land M."/>
            <person name="Hauser L."/>
            <person name="Kyrpides N."/>
            <person name="Ovchinnikova G."/>
            <person name="Noll K."/>
        </authorList>
    </citation>
    <scope>NUCLEOTIDE SEQUENCE [LARGE SCALE GENOMIC DNA]</scope>
    <source>
        <strain evidence="10">ATCC BAA-1733 / DSM 21960 / TBF 19.5.1</strain>
    </source>
</reference>
<dbReference type="EMBL" id="CP001634">
    <property type="protein sequence ID" value="ACR79880.1"/>
    <property type="molecule type" value="Genomic_DNA"/>
</dbReference>
<feature type="transmembrane region" description="Helical" evidence="7">
    <location>
        <begin position="5"/>
        <end position="24"/>
    </location>
</feature>
<keyword evidence="5 7" id="KW-1133">Transmembrane helix</keyword>
<evidence type="ECO:0000259" key="8">
    <source>
        <dbReference type="PROSITE" id="PS50928"/>
    </source>
</evidence>
<keyword evidence="6 7" id="KW-0472">Membrane</keyword>
<feature type="transmembrane region" description="Helical" evidence="7">
    <location>
        <begin position="223"/>
        <end position="243"/>
    </location>
</feature>
<dbReference type="Pfam" id="PF00528">
    <property type="entry name" value="BPD_transp_1"/>
    <property type="match status" value="1"/>
</dbReference>
<comment type="similarity">
    <text evidence="7">Belongs to the binding-protein-dependent transport system permease family.</text>
</comment>
<evidence type="ECO:0000256" key="3">
    <source>
        <dbReference type="ARBA" id="ARBA00022475"/>
    </source>
</evidence>
<dbReference type="HOGENOM" id="CLU_016047_0_2_0"/>
<evidence type="ECO:0000256" key="4">
    <source>
        <dbReference type="ARBA" id="ARBA00022692"/>
    </source>
</evidence>
<feature type="domain" description="ABC transmembrane type-1" evidence="8">
    <location>
        <begin position="190"/>
        <end position="397"/>
    </location>
</feature>
<dbReference type="InterPro" id="IPR035906">
    <property type="entry name" value="MetI-like_sf"/>
</dbReference>
<proteinExistence type="inferred from homology"/>
<dbReference type="eggNOG" id="COG1175">
    <property type="taxonomic scope" value="Bacteria"/>
</dbReference>
<evidence type="ECO:0000313" key="10">
    <source>
        <dbReference type="Proteomes" id="UP000002382"/>
    </source>
</evidence>
<keyword evidence="2 7" id="KW-0813">Transport</keyword>
<dbReference type="STRING" id="521045.Kole_1180"/>
<dbReference type="InterPro" id="IPR051393">
    <property type="entry name" value="ABC_transporter_permease"/>
</dbReference>
<dbReference type="GO" id="GO:0055085">
    <property type="term" value="P:transmembrane transport"/>
    <property type="evidence" value="ECO:0007669"/>
    <property type="project" value="InterPro"/>
</dbReference>
<feature type="transmembrane region" description="Helical" evidence="7">
    <location>
        <begin position="72"/>
        <end position="91"/>
    </location>
</feature>
<accession>C5CIL8</accession>
<keyword evidence="4 7" id="KW-0812">Transmembrane</keyword>
<name>C5CIL8_KOSOT</name>
<dbReference type="PANTHER" id="PTHR30193">
    <property type="entry name" value="ABC TRANSPORTER PERMEASE PROTEIN"/>
    <property type="match status" value="1"/>
</dbReference>
<dbReference type="SUPFAM" id="SSF161098">
    <property type="entry name" value="MetI-like"/>
    <property type="match status" value="1"/>
</dbReference>
<gene>
    <name evidence="9" type="ordered locus">Kole_1180</name>
</gene>
<reference evidence="9 10" key="2">
    <citation type="journal article" date="2011" name="J. Bacteriol.">
        <title>Genome Sequence of Kosmotoga olearia Strain TBF 19.5.1, a Thermophilic Bacterium with a Wide Growth Temperature Range, Isolated from the Troll B Oil Platform in the North Sea.</title>
        <authorList>
            <person name="Swithers K.S."/>
            <person name="Dipippo J.L."/>
            <person name="Bruce D.C."/>
            <person name="Detter C."/>
            <person name="Tapia R."/>
            <person name="Han S."/>
            <person name="Goodwin L.A."/>
            <person name="Han J."/>
            <person name="Woyke T."/>
            <person name="Pitluck S."/>
            <person name="Pennacchio L."/>
            <person name="Nolan M."/>
            <person name="Mikhailova N."/>
            <person name="Land M.L."/>
            <person name="Nesbo C.L."/>
            <person name="Gogarten J.P."/>
            <person name="Noll K.M."/>
        </authorList>
    </citation>
    <scope>NUCLEOTIDE SEQUENCE [LARGE SCALE GENOMIC DNA]</scope>
    <source>
        <strain evidence="10">ATCC BAA-1733 / DSM 21960 / TBF 19.5.1</strain>
    </source>
</reference>
<feature type="transmembrane region" description="Helical" evidence="7">
    <location>
        <begin position="380"/>
        <end position="401"/>
    </location>
</feature>
<dbReference type="PROSITE" id="PS50928">
    <property type="entry name" value="ABC_TM1"/>
    <property type="match status" value="1"/>
</dbReference>
<evidence type="ECO:0000256" key="1">
    <source>
        <dbReference type="ARBA" id="ARBA00004651"/>
    </source>
</evidence>
<dbReference type="KEGG" id="kol:Kole_1180"/>
<sequence length="408" mass="46283">MRTVAFIVGILTCISLFALIIGYVPITPVQWSKFSESVSSGELWGAIFIAAAFWSSIFGIITIFLFRISSGVLMIVSSLLLVLGTVIAGKYLEFNPFYLYLIAILLLITGFLTIISNMNKRQAQTYIIAYSFLFLPLLLMGIFTFYPLIKGVVLSFAEYNMLTGRTKWIGLENYREIFQDKYFFISLRNTFKYLIVVPPIQFFSIVLAVLVNQKLPGIKLFRTLFYIPVITGAVIVSLTWRWIYAEDGLLNYILMNLHVIKEPVLWLTDRGVALWAAMFVTFWRGLGYYMVIYLAGLQNIPNELYEAAALDGATGKKKFFYITLPLLRPSILLCSVLSTMAAFRVFEEIFLLTRGAADTSTLAYEIYDRAFVRYNFGESAAIAIVLSMMIAVFTVINFKFFGAGREKT</sequence>
<feature type="transmembrane region" description="Helical" evidence="7">
    <location>
        <begin position="191"/>
        <end position="211"/>
    </location>
</feature>
<dbReference type="PANTHER" id="PTHR30193:SF44">
    <property type="entry name" value="LACTOSE TRANSPORT SYSTEM PERMEASE PROTEIN LACF"/>
    <property type="match status" value="1"/>
</dbReference>
<feature type="transmembrane region" description="Helical" evidence="7">
    <location>
        <begin position="127"/>
        <end position="149"/>
    </location>
</feature>
<dbReference type="RefSeq" id="WP_015868537.1">
    <property type="nucleotide sequence ID" value="NC_012785.1"/>
</dbReference>
<keyword evidence="3" id="KW-1003">Cell membrane</keyword>
<dbReference type="GO" id="GO:0005886">
    <property type="term" value="C:plasma membrane"/>
    <property type="evidence" value="ECO:0007669"/>
    <property type="project" value="UniProtKB-SubCell"/>
</dbReference>
<evidence type="ECO:0000313" key="9">
    <source>
        <dbReference type="EMBL" id="ACR79880.1"/>
    </source>
</evidence>
<evidence type="ECO:0000256" key="7">
    <source>
        <dbReference type="RuleBase" id="RU363032"/>
    </source>
</evidence>
<evidence type="ECO:0000256" key="5">
    <source>
        <dbReference type="ARBA" id="ARBA00022989"/>
    </source>
</evidence>
<dbReference type="Gene3D" id="1.10.3720.10">
    <property type="entry name" value="MetI-like"/>
    <property type="match status" value="1"/>
</dbReference>
<dbReference type="InterPro" id="IPR000515">
    <property type="entry name" value="MetI-like"/>
</dbReference>
<dbReference type="AlphaFoldDB" id="C5CIL8"/>
<dbReference type="CDD" id="cd06261">
    <property type="entry name" value="TM_PBP2"/>
    <property type="match status" value="1"/>
</dbReference>
<organism evidence="9 10">
    <name type="scientific">Kosmotoga olearia (strain ATCC BAA-1733 / DSM 21960 / TBF 19.5.1)</name>
    <dbReference type="NCBI Taxonomy" id="521045"/>
    <lineage>
        <taxon>Bacteria</taxon>
        <taxon>Thermotogati</taxon>
        <taxon>Thermotogota</taxon>
        <taxon>Thermotogae</taxon>
        <taxon>Kosmotogales</taxon>
        <taxon>Kosmotogaceae</taxon>
        <taxon>Kosmotoga</taxon>
    </lineage>
</organism>
<feature type="transmembrane region" description="Helical" evidence="7">
    <location>
        <begin position="97"/>
        <end position="115"/>
    </location>
</feature>
<protein>
    <submittedName>
        <fullName evidence="9">Binding-protein-dependent transport systems inner membrane component</fullName>
    </submittedName>
</protein>
<dbReference type="Proteomes" id="UP000002382">
    <property type="component" value="Chromosome"/>
</dbReference>
<keyword evidence="10" id="KW-1185">Reference proteome</keyword>
<feature type="transmembrane region" description="Helical" evidence="7">
    <location>
        <begin position="272"/>
        <end position="295"/>
    </location>
</feature>
<comment type="subcellular location">
    <subcellularLocation>
        <location evidence="1 7">Cell membrane</location>
        <topology evidence="1 7">Multi-pass membrane protein</topology>
    </subcellularLocation>
</comment>
<evidence type="ECO:0000256" key="6">
    <source>
        <dbReference type="ARBA" id="ARBA00023136"/>
    </source>
</evidence>
<feature type="transmembrane region" description="Helical" evidence="7">
    <location>
        <begin position="326"/>
        <end position="346"/>
    </location>
</feature>
<evidence type="ECO:0000256" key="2">
    <source>
        <dbReference type="ARBA" id="ARBA00022448"/>
    </source>
</evidence>